<accession>A0A199VCI0</accession>
<dbReference type="EMBL" id="LSRQ01002345">
    <property type="protein sequence ID" value="OAY74576.1"/>
    <property type="molecule type" value="Genomic_DNA"/>
</dbReference>
<gene>
    <name evidence="1" type="ORF">ACMD2_26664</name>
</gene>
<evidence type="ECO:0000313" key="2">
    <source>
        <dbReference type="Proteomes" id="UP000092600"/>
    </source>
</evidence>
<proteinExistence type="predicted"/>
<organism evidence="1 2">
    <name type="scientific">Ananas comosus</name>
    <name type="common">Pineapple</name>
    <name type="synonym">Ananas ananas</name>
    <dbReference type="NCBI Taxonomy" id="4615"/>
    <lineage>
        <taxon>Eukaryota</taxon>
        <taxon>Viridiplantae</taxon>
        <taxon>Streptophyta</taxon>
        <taxon>Embryophyta</taxon>
        <taxon>Tracheophyta</taxon>
        <taxon>Spermatophyta</taxon>
        <taxon>Magnoliopsida</taxon>
        <taxon>Liliopsida</taxon>
        <taxon>Poales</taxon>
        <taxon>Bromeliaceae</taxon>
        <taxon>Bromelioideae</taxon>
        <taxon>Ananas</taxon>
    </lineage>
</organism>
<reference evidence="1 2" key="1">
    <citation type="journal article" date="2016" name="DNA Res.">
        <title>The draft genome of MD-2 pineapple using hybrid error correction of long reads.</title>
        <authorList>
            <person name="Redwan R.M."/>
            <person name="Saidin A."/>
            <person name="Kumar S.V."/>
        </authorList>
    </citation>
    <scope>NUCLEOTIDE SEQUENCE [LARGE SCALE GENOMIC DNA]</scope>
    <source>
        <strain evidence="2">cv. MD2</strain>
        <tissue evidence="1">Leaf</tissue>
    </source>
</reference>
<feature type="non-terminal residue" evidence="1">
    <location>
        <position position="92"/>
    </location>
</feature>
<comment type="caution">
    <text evidence="1">The sequence shown here is derived from an EMBL/GenBank/DDBJ whole genome shotgun (WGS) entry which is preliminary data.</text>
</comment>
<name>A0A199VCI0_ANACO</name>
<sequence length="92" mass="9870">MPFGEPIDPPRALNFSGASTANLGPLQQEGSSRALDQADVEGFGGTIEGKKEVLLRRVSNLSSRVSLAWSFGKVVLEESNLRSIGVQRLLCI</sequence>
<protein>
    <submittedName>
        <fullName evidence="1">Uncharacterized protein</fullName>
    </submittedName>
</protein>
<dbReference type="AlphaFoldDB" id="A0A199VCI0"/>
<evidence type="ECO:0000313" key="1">
    <source>
        <dbReference type="EMBL" id="OAY74576.1"/>
    </source>
</evidence>
<dbReference type="Proteomes" id="UP000092600">
    <property type="component" value="Unassembled WGS sequence"/>
</dbReference>